<dbReference type="Proteomes" id="UP000574067">
    <property type="component" value="Unassembled WGS sequence"/>
</dbReference>
<comment type="caution">
    <text evidence="2">The sequence shown here is derived from an EMBL/GenBank/DDBJ whole genome shotgun (WGS) entry which is preliminary data.</text>
</comment>
<reference evidence="2 3" key="1">
    <citation type="submission" date="2020-04" db="EMBL/GenBank/DDBJ databases">
        <title>Azohydromonas sp. isolated from soil.</title>
        <authorList>
            <person name="Dahal R.H."/>
        </authorList>
    </citation>
    <scope>NUCLEOTIDE SEQUENCE [LARGE SCALE GENOMIC DNA]</scope>
    <source>
        <strain evidence="2 3">G-1-1-14</strain>
    </source>
</reference>
<name>A0A848FEV3_9BURK</name>
<accession>A0A848FEV3</accession>
<evidence type="ECO:0000313" key="2">
    <source>
        <dbReference type="EMBL" id="NML17365.1"/>
    </source>
</evidence>
<gene>
    <name evidence="2" type="ORF">HHL10_20535</name>
</gene>
<organism evidence="2 3">
    <name type="scientific">Azohydromonas caseinilytica</name>
    <dbReference type="NCBI Taxonomy" id="2728836"/>
    <lineage>
        <taxon>Bacteria</taxon>
        <taxon>Pseudomonadati</taxon>
        <taxon>Pseudomonadota</taxon>
        <taxon>Betaproteobacteria</taxon>
        <taxon>Burkholderiales</taxon>
        <taxon>Sphaerotilaceae</taxon>
        <taxon>Azohydromonas</taxon>
    </lineage>
</organism>
<protein>
    <submittedName>
        <fullName evidence="2">Uncharacterized protein</fullName>
    </submittedName>
</protein>
<dbReference type="AlphaFoldDB" id="A0A848FEV3"/>
<feature type="compositionally biased region" description="Basic and acidic residues" evidence="1">
    <location>
        <begin position="14"/>
        <end position="23"/>
    </location>
</feature>
<keyword evidence="3" id="KW-1185">Reference proteome</keyword>
<proteinExistence type="predicted"/>
<evidence type="ECO:0000313" key="3">
    <source>
        <dbReference type="Proteomes" id="UP000574067"/>
    </source>
</evidence>
<feature type="region of interest" description="Disordered" evidence="1">
    <location>
        <begin position="14"/>
        <end position="35"/>
    </location>
</feature>
<sequence length="106" mass="11038">MTCVAVIGGQARRGDLAGKEHPRARASPRAPDLQRRWHAQRPAGALDGAGVLAPLGFIEVHGREVAAVVLQQRIDANGVAAGQVVVVDGVITIYLVVINAVRTGST</sequence>
<dbReference type="EMBL" id="JABBFW010000017">
    <property type="protein sequence ID" value="NML17365.1"/>
    <property type="molecule type" value="Genomic_DNA"/>
</dbReference>
<evidence type="ECO:0000256" key="1">
    <source>
        <dbReference type="SAM" id="MobiDB-lite"/>
    </source>
</evidence>